<dbReference type="STRING" id="1293890.TALK_21070"/>
<dbReference type="InterPro" id="IPR000888">
    <property type="entry name" value="RmlC-like"/>
</dbReference>
<evidence type="ECO:0000256" key="3">
    <source>
        <dbReference type="ARBA" id="ARBA00012098"/>
    </source>
</evidence>
<evidence type="ECO:0000256" key="1">
    <source>
        <dbReference type="ARBA" id="ARBA00001298"/>
    </source>
</evidence>
<comment type="similarity">
    <text evidence="7">Belongs to the dTDP-4-dehydrorhamnose 3,5-epimerase family.</text>
</comment>
<evidence type="ECO:0000256" key="2">
    <source>
        <dbReference type="ARBA" id="ARBA00001997"/>
    </source>
</evidence>
<comment type="catalytic activity">
    <reaction evidence="1 7">
        <text>dTDP-4-dehydro-6-deoxy-alpha-D-glucose = dTDP-4-dehydro-beta-L-rhamnose</text>
        <dbReference type="Rhea" id="RHEA:16969"/>
        <dbReference type="ChEBI" id="CHEBI:57649"/>
        <dbReference type="ChEBI" id="CHEBI:62830"/>
        <dbReference type="EC" id="5.1.3.13"/>
    </reaction>
</comment>
<dbReference type="Pfam" id="PF00908">
    <property type="entry name" value="dTDP_sugar_isom"/>
    <property type="match status" value="1"/>
</dbReference>
<dbReference type="PANTHER" id="PTHR21047:SF2">
    <property type="entry name" value="THYMIDINE DIPHOSPHO-4-KETO-RHAMNOSE 3,5-EPIMERASE"/>
    <property type="match status" value="1"/>
</dbReference>
<dbReference type="RefSeq" id="WP_085621143.1">
    <property type="nucleotide sequence ID" value="NZ_JFKB01000028.1"/>
</dbReference>
<gene>
    <name evidence="8" type="ORF">TALK_21070</name>
</gene>
<comment type="caution">
    <text evidence="8">The sequence shown here is derived from an EMBL/GenBank/DDBJ whole genome shotgun (WGS) entry which is preliminary data.</text>
</comment>
<dbReference type="EC" id="5.1.3.13" evidence="3 7"/>
<proteinExistence type="inferred from homology"/>
<dbReference type="InterPro" id="IPR011051">
    <property type="entry name" value="RmlC_Cupin_sf"/>
</dbReference>
<evidence type="ECO:0000256" key="6">
    <source>
        <dbReference type="PIRSR" id="PIRSR600888-3"/>
    </source>
</evidence>
<dbReference type="GO" id="GO:0008830">
    <property type="term" value="F:dTDP-4-dehydrorhamnose 3,5-epimerase activity"/>
    <property type="evidence" value="ECO:0007669"/>
    <property type="project" value="UniProtKB-UniRule"/>
</dbReference>
<dbReference type="Gene3D" id="2.60.120.10">
    <property type="entry name" value="Jelly Rolls"/>
    <property type="match status" value="1"/>
</dbReference>
<dbReference type="InterPro" id="IPR014710">
    <property type="entry name" value="RmlC-like_jellyroll"/>
</dbReference>
<dbReference type="PANTHER" id="PTHR21047">
    <property type="entry name" value="DTDP-6-DEOXY-D-GLUCOSE-3,5 EPIMERASE"/>
    <property type="match status" value="1"/>
</dbReference>
<evidence type="ECO:0000313" key="9">
    <source>
        <dbReference type="Proteomes" id="UP000193396"/>
    </source>
</evidence>
<dbReference type="CDD" id="cd00438">
    <property type="entry name" value="cupin_RmlC"/>
    <property type="match status" value="1"/>
</dbReference>
<protein>
    <recommendedName>
        <fullName evidence="4 7">dTDP-4-dehydrorhamnose 3,5-epimerase</fullName>
        <ecNumber evidence="3 7">5.1.3.13</ecNumber>
    </recommendedName>
    <alternativeName>
        <fullName evidence="7">Thymidine diphospho-4-keto-rhamnose 3,5-epimerase</fullName>
    </alternativeName>
</protein>
<dbReference type="OrthoDB" id="9800680at2"/>
<keyword evidence="9" id="KW-1185">Reference proteome</keyword>
<dbReference type="GO" id="GO:0019305">
    <property type="term" value="P:dTDP-rhamnose biosynthetic process"/>
    <property type="evidence" value="ECO:0007669"/>
    <property type="project" value="UniProtKB-UniRule"/>
</dbReference>
<evidence type="ECO:0000256" key="5">
    <source>
        <dbReference type="PIRSR" id="PIRSR600888-1"/>
    </source>
</evidence>
<dbReference type="Proteomes" id="UP000193396">
    <property type="component" value="Unassembled WGS sequence"/>
</dbReference>
<sequence length="185" mass="20930">MKFESLEIPEVKLIFPKKFEDDRGFFSETYNRVTYEKAGINQTFVQDNHSLSRDAGVLRGLHFQRPPFAQDKLVSVLRGKIYDVAVDIRAGSPSFGKWVSTIISASDWKQIYIPKGFAHGFLTLEPDTEVTYKVSNPYAPETEGAILWNDPTLDIDWPIDESLIILSQKDANAPPFNDYANTPAL</sequence>
<dbReference type="GO" id="GO:0000271">
    <property type="term" value="P:polysaccharide biosynthetic process"/>
    <property type="evidence" value="ECO:0007669"/>
    <property type="project" value="TreeGrafter"/>
</dbReference>
<feature type="active site" description="Proton acceptor" evidence="5">
    <location>
        <position position="62"/>
    </location>
</feature>
<keyword evidence="7" id="KW-0413">Isomerase</keyword>
<comment type="subunit">
    <text evidence="7">Homodimer.</text>
</comment>
<reference evidence="8 9" key="1">
    <citation type="submission" date="2014-03" db="EMBL/GenBank/DDBJ databases">
        <title>The draft genome sequence of Thalassospira alkalitolerans JCM 18968.</title>
        <authorList>
            <person name="Lai Q."/>
            <person name="Shao Z."/>
        </authorList>
    </citation>
    <scope>NUCLEOTIDE SEQUENCE [LARGE SCALE GENOMIC DNA]</scope>
    <source>
        <strain evidence="8 9">JCM 18968</strain>
    </source>
</reference>
<evidence type="ECO:0000256" key="4">
    <source>
        <dbReference type="ARBA" id="ARBA00019595"/>
    </source>
</evidence>
<accession>A0A1Y2L5T1</accession>
<dbReference type="EMBL" id="JFKB01000028">
    <property type="protein sequence ID" value="OSQ42917.1"/>
    <property type="molecule type" value="Genomic_DNA"/>
</dbReference>
<evidence type="ECO:0000313" key="8">
    <source>
        <dbReference type="EMBL" id="OSQ42917.1"/>
    </source>
</evidence>
<feature type="active site" description="Proton donor" evidence="5">
    <location>
        <position position="132"/>
    </location>
</feature>
<name>A0A1Y2L5T1_9PROT</name>
<dbReference type="AlphaFoldDB" id="A0A1Y2L5T1"/>
<evidence type="ECO:0000256" key="7">
    <source>
        <dbReference type="RuleBase" id="RU364069"/>
    </source>
</evidence>
<dbReference type="GO" id="GO:0005829">
    <property type="term" value="C:cytosol"/>
    <property type="evidence" value="ECO:0007669"/>
    <property type="project" value="TreeGrafter"/>
</dbReference>
<comment type="function">
    <text evidence="2 7">Catalyzes the epimerization of the C3' and C5'positions of dTDP-6-deoxy-D-xylo-4-hexulose, forming dTDP-6-deoxy-L-lyxo-4-hexulose.</text>
</comment>
<dbReference type="SUPFAM" id="SSF51182">
    <property type="entry name" value="RmlC-like cupins"/>
    <property type="match status" value="1"/>
</dbReference>
<dbReference type="UniPathway" id="UPA00124"/>
<dbReference type="NCBIfam" id="TIGR01221">
    <property type="entry name" value="rmlC"/>
    <property type="match status" value="1"/>
</dbReference>
<feature type="site" description="Participates in a stacking interaction with the thymidine ring of dTDP-4-oxo-6-deoxyglucose" evidence="6">
    <location>
        <position position="138"/>
    </location>
</feature>
<comment type="pathway">
    <text evidence="7">Carbohydrate biosynthesis; dTDP-L-rhamnose biosynthesis.</text>
</comment>
<organism evidence="8 9">
    <name type="scientific">Thalassospira alkalitolerans</name>
    <dbReference type="NCBI Taxonomy" id="1293890"/>
    <lineage>
        <taxon>Bacteria</taxon>
        <taxon>Pseudomonadati</taxon>
        <taxon>Pseudomonadota</taxon>
        <taxon>Alphaproteobacteria</taxon>
        <taxon>Rhodospirillales</taxon>
        <taxon>Thalassospiraceae</taxon>
        <taxon>Thalassospira</taxon>
    </lineage>
</organism>